<reference evidence="8 9" key="1">
    <citation type="submission" date="2018-03" db="EMBL/GenBank/DDBJ databases">
        <title>Genomic Encyclopedia of Archaeal and Bacterial Type Strains, Phase II (KMG-II): from individual species to whole genera.</title>
        <authorList>
            <person name="Goeker M."/>
        </authorList>
    </citation>
    <scope>NUCLEOTIDE SEQUENCE [LARGE SCALE GENOMIC DNA]</scope>
    <source>
        <strain evidence="8 9">DSM 27267</strain>
    </source>
</reference>
<comment type="caution">
    <text evidence="8">The sequence shown here is derived from an EMBL/GenBank/DDBJ whole genome shotgun (WGS) entry which is preliminary data.</text>
</comment>
<dbReference type="InterPro" id="IPR000819">
    <property type="entry name" value="Peptidase_M17_C"/>
</dbReference>
<dbReference type="Gene3D" id="3.40.220.10">
    <property type="entry name" value="Leucine Aminopeptidase, subunit E, domain 1"/>
    <property type="match status" value="1"/>
</dbReference>
<keyword evidence="2 8" id="KW-0031">Aminopeptidase</keyword>
<dbReference type="RefSeq" id="WP_106541192.1">
    <property type="nucleotide sequence ID" value="NZ_BLAU01000001.1"/>
</dbReference>
<dbReference type="OrthoDB" id="9809354at2"/>
<dbReference type="CDD" id="cd00433">
    <property type="entry name" value="Peptidase_M17"/>
    <property type="match status" value="1"/>
</dbReference>
<dbReference type="InterPro" id="IPR011356">
    <property type="entry name" value="Leucine_aapep/pepB"/>
</dbReference>
<dbReference type="AlphaFoldDB" id="A0A2P8CI10"/>
<dbReference type="Gene3D" id="3.40.630.10">
    <property type="entry name" value="Zn peptidases"/>
    <property type="match status" value="1"/>
</dbReference>
<dbReference type="Proteomes" id="UP000396862">
    <property type="component" value="Unassembled WGS sequence"/>
</dbReference>
<evidence type="ECO:0000313" key="10">
    <source>
        <dbReference type="Proteomes" id="UP000396862"/>
    </source>
</evidence>
<evidence type="ECO:0000256" key="5">
    <source>
        <dbReference type="ARBA" id="ARBA00023211"/>
    </source>
</evidence>
<dbReference type="GO" id="GO:0005737">
    <property type="term" value="C:cytoplasm"/>
    <property type="evidence" value="ECO:0007669"/>
    <property type="project" value="InterPro"/>
</dbReference>
<gene>
    <name evidence="7" type="primary">pepA</name>
    <name evidence="8" type="ORF">CLV93_102394</name>
    <name evidence="7" type="ORF">JCM18694_10170</name>
</gene>
<reference evidence="7 10" key="2">
    <citation type="submission" date="2019-10" db="EMBL/GenBank/DDBJ databases">
        <title>Prolixibacter strains distinguished by the presence of nitrate reductase genes were adept at nitrate-dependent anaerobic corrosion of metallic iron and carbon steel.</title>
        <authorList>
            <person name="Iino T."/>
            <person name="Shono N."/>
            <person name="Ito K."/>
            <person name="Nakamura R."/>
            <person name="Sueoka K."/>
            <person name="Harayama S."/>
            <person name="Ohkuma M."/>
        </authorList>
    </citation>
    <scope>NUCLEOTIDE SEQUENCE [LARGE SCALE GENOMIC DNA]</scope>
    <source>
        <strain evidence="7 10">MIC1-1</strain>
    </source>
</reference>
<name>A0A2P8CI10_9BACT</name>
<keyword evidence="10" id="KW-1185">Reference proteome</keyword>
<keyword evidence="3" id="KW-0645">Protease</keyword>
<dbReference type="SUPFAM" id="SSF53187">
    <property type="entry name" value="Zn-dependent exopeptidases"/>
    <property type="match status" value="1"/>
</dbReference>
<evidence type="ECO:0000313" key="7">
    <source>
        <dbReference type="EMBL" id="GET20771.1"/>
    </source>
</evidence>
<comment type="similarity">
    <text evidence="1">Belongs to the peptidase M17 family.</text>
</comment>
<dbReference type="InterPro" id="IPR043472">
    <property type="entry name" value="Macro_dom-like"/>
</dbReference>
<evidence type="ECO:0000313" key="8">
    <source>
        <dbReference type="EMBL" id="PSK84604.1"/>
    </source>
</evidence>
<proteinExistence type="inferred from homology"/>
<protein>
    <submittedName>
        <fullName evidence="7">Cytosol aminopeptidase</fullName>
    </submittedName>
    <submittedName>
        <fullName evidence="8">Leucyl aminopeptidase</fullName>
    </submittedName>
</protein>
<keyword evidence="5" id="KW-0464">Manganese</keyword>
<evidence type="ECO:0000259" key="6">
    <source>
        <dbReference type="PROSITE" id="PS00631"/>
    </source>
</evidence>
<dbReference type="EMBL" id="PYGC01000002">
    <property type="protein sequence ID" value="PSK84604.1"/>
    <property type="molecule type" value="Genomic_DNA"/>
</dbReference>
<sequence>MELKRQSKYSGNNLVYILKDGLELASVPLSEKEKKYAEKRLEDKAELIFINRLDGWIFLVVPKQDKGEEAFLEQCRKKGDEIAVRATEEKLEDLGILGNNAQAVLAVAEGVALSSYRFLNHFTDKKGKETSLKSVSLVSEQLSDADVTELSNLVKSVCQTRDLVNEPLSHMNAERLAEAFTKMGKEAGVTVDVFHMQKIESLKMGGLLAVNKGSIDPPTFTIMEWKPENPVNEKPIVLVGKGVVYDTGGMSLKPTANSMDYMKSDMAGGAAVGGAIYAAALNRLPLHVIALIPATDNRPDGNAYVPGDVITMHSGKTVEVLNTDAEGRLLLADALSYAKKFEPQLVIDAATLTGSAAVALGHYGIAGMGTAKPEVMQQLQKAGHEVYERVVEFPFWEEYGELLKSDIADLKNLGPREAGMITAGKFLENFVDYPWIHLDIAGAAFLMQPDGYRGKGATGTGVRLLYRFLKSMVG</sequence>
<dbReference type="PANTHER" id="PTHR11963">
    <property type="entry name" value="LEUCINE AMINOPEPTIDASE-RELATED"/>
    <property type="match status" value="1"/>
</dbReference>
<dbReference type="PRINTS" id="PR00481">
    <property type="entry name" value="LAMNOPPTDASE"/>
</dbReference>
<evidence type="ECO:0000256" key="4">
    <source>
        <dbReference type="ARBA" id="ARBA00022801"/>
    </source>
</evidence>
<feature type="domain" description="Cytosol aminopeptidase" evidence="6">
    <location>
        <begin position="322"/>
        <end position="329"/>
    </location>
</feature>
<dbReference type="GO" id="GO:0006508">
    <property type="term" value="P:proteolysis"/>
    <property type="evidence" value="ECO:0007669"/>
    <property type="project" value="UniProtKB-KW"/>
</dbReference>
<dbReference type="PROSITE" id="PS00631">
    <property type="entry name" value="CYTOSOL_AP"/>
    <property type="match status" value="1"/>
</dbReference>
<keyword evidence="4" id="KW-0378">Hydrolase</keyword>
<dbReference type="PANTHER" id="PTHR11963:SF23">
    <property type="entry name" value="CYTOSOL AMINOPEPTIDASE"/>
    <property type="match status" value="1"/>
</dbReference>
<dbReference type="Pfam" id="PF00883">
    <property type="entry name" value="Peptidase_M17"/>
    <property type="match status" value="1"/>
</dbReference>
<dbReference type="GO" id="GO:0070006">
    <property type="term" value="F:metalloaminopeptidase activity"/>
    <property type="evidence" value="ECO:0007669"/>
    <property type="project" value="InterPro"/>
</dbReference>
<evidence type="ECO:0000256" key="2">
    <source>
        <dbReference type="ARBA" id="ARBA00022438"/>
    </source>
</evidence>
<accession>A0A2P8CI10</accession>
<evidence type="ECO:0000256" key="3">
    <source>
        <dbReference type="ARBA" id="ARBA00022670"/>
    </source>
</evidence>
<organism evidence="8 9">
    <name type="scientific">Prolixibacter denitrificans</name>
    <dbReference type="NCBI Taxonomy" id="1541063"/>
    <lineage>
        <taxon>Bacteria</taxon>
        <taxon>Pseudomonadati</taxon>
        <taxon>Bacteroidota</taxon>
        <taxon>Bacteroidia</taxon>
        <taxon>Marinilabiliales</taxon>
        <taxon>Prolixibacteraceae</taxon>
        <taxon>Prolixibacter</taxon>
    </lineage>
</organism>
<dbReference type="GO" id="GO:0030145">
    <property type="term" value="F:manganese ion binding"/>
    <property type="evidence" value="ECO:0007669"/>
    <property type="project" value="InterPro"/>
</dbReference>
<dbReference type="Proteomes" id="UP000240621">
    <property type="component" value="Unassembled WGS sequence"/>
</dbReference>
<evidence type="ECO:0000313" key="9">
    <source>
        <dbReference type="Proteomes" id="UP000240621"/>
    </source>
</evidence>
<dbReference type="EMBL" id="BLAU01000001">
    <property type="protein sequence ID" value="GET20771.1"/>
    <property type="molecule type" value="Genomic_DNA"/>
</dbReference>
<evidence type="ECO:0000256" key="1">
    <source>
        <dbReference type="ARBA" id="ARBA00009528"/>
    </source>
</evidence>